<dbReference type="Proteomes" id="UP000317171">
    <property type="component" value="Chromosome"/>
</dbReference>
<reference evidence="1 2" key="1">
    <citation type="submission" date="2019-02" db="EMBL/GenBank/DDBJ databases">
        <title>Deep-cultivation of Planctomycetes and their phenomic and genomic characterization uncovers novel biology.</title>
        <authorList>
            <person name="Wiegand S."/>
            <person name="Jogler M."/>
            <person name="Boedeker C."/>
            <person name="Pinto D."/>
            <person name="Vollmers J."/>
            <person name="Rivas-Marin E."/>
            <person name="Kohn T."/>
            <person name="Peeters S.H."/>
            <person name="Heuer A."/>
            <person name="Rast P."/>
            <person name="Oberbeckmann S."/>
            <person name="Bunk B."/>
            <person name="Jeske O."/>
            <person name="Meyerdierks A."/>
            <person name="Storesund J.E."/>
            <person name="Kallscheuer N."/>
            <person name="Luecker S."/>
            <person name="Lage O.M."/>
            <person name="Pohl T."/>
            <person name="Merkel B.J."/>
            <person name="Hornburger P."/>
            <person name="Mueller R.-W."/>
            <person name="Bruemmer F."/>
            <person name="Labrenz M."/>
            <person name="Spormann A.M."/>
            <person name="Op den Camp H."/>
            <person name="Overmann J."/>
            <person name="Amann R."/>
            <person name="Jetten M.S.M."/>
            <person name="Mascher T."/>
            <person name="Medema M.H."/>
            <person name="Devos D.P."/>
            <person name="Kaster A.-K."/>
            <person name="Ovreas L."/>
            <person name="Rohde M."/>
            <person name="Galperin M.Y."/>
            <person name="Jogler C."/>
        </authorList>
    </citation>
    <scope>NUCLEOTIDE SEQUENCE [LARGE SCALE GENOMIC DNA]</scope>
    <source>
        <strain evidence="1 2">Pan241w</strain>
    </source>
</reference>
<gene>
    <name evidence="1" type="ORF">Pan241w_27540</name>
</gene>
<dbReference type="EMBL" id="CP036269">
    <property type="protein sequence ID" value="QDT42667.1"/>
    <property type="molecule type" value="Genomic_DNA"/>
</dbReference>
<dbReference type="AlphaFoldDB" id="A0A517RFL6"/>
<organism evidence="1 2">
    <name type="scientific">Gimesia alba</name>
    <dbReference type="NCBI Taxonomy" id="2527973"/>
    <lineage>
        <taxon>Bacteria</taxon>
        <taxon>Pseudomonadati</taxon>
        <taxon>Planctomycetota</taxon>
        <taxon>Planctomycetia</taxon>
        <taxon>Planctomycetales</taxon>
        <taxon>Planctomycetaceae</taxon>
        <taxon>Gimesia</taxon>
    </lineage>
</organism>
<accession>A0A517RFL6</accession>
<name>A0A517RFL6_9PLAN</name>
<dbReference type="KEGG" id="gaz:Pan241w_27540"/>
<proteinExistence type="predicted"/>
<dbReference type="RefSeq" id="WP_145216279.1">
    <property type="nucleotide sequence ID" value="NZ_CP036269.1"/>
</dbReference>
<sequence length="209" mass="24216">MSRSTAAYSVDLETIRNLDVKEAKGYVQLYLEDLKLESGLNPDDEIPSEEVEYYRDDEEIMKKIFNLGDGPEESNCCLINPFRWLCDLFGTELDGLGDSLTSPLTIDALWLKSSLLDDYYNPPFGFPPHDENIGHLTLEEIKKERELIEGCLDETYEESCPVPVGRLPPEMLEREQKEWNEIVLPARKDYLEWLDFCIREKTDLIIIET</sequence>
<dbReference type="OrthoDB" id="256894at2"/>
<evidence type="ECO:0000313" key="1">
    <source>
        <dbReference type="EMBL" id="QDT42667.1"/>
    </source>
</evidence>
<evidence type="ECO:0000313" key="2">
    <source>
        <dbReference type="Proteomes" id="UP000317171"/>
    </source>
</evidence>
<evidence type="ECO:0008006" key="3">
    <source>
        <dbReference type="Google" id="ProtNLM"/>
    </source>
</evidence>
<keyword evidence="2" id="KW-1185">Reference proteome</keyword>
<protein>
    <recommendedName>
        <fullName evidence="3">DUF1877 domain-containing protein</fullName>
    </recommendedName>
</protein>